<dbReference type="AlphaFoldDB" id="A0A814Q4J2"/>
<sequence>MKRSHIQLALGQSGVTFRCLNPCSRAKWEKMNELDGGSLSVLTISGIPKVENTSFNKRTTTSAVVFGITRPSLVTHIISYII</sequence>
<evidence type="ECO:0000313" key="1">
    <source>
        <dbReference type="EMBL" id="CAF1114436.1"/>
    </source>
</evidence>
<evidence type="ECO:0000313" key="2">
    <source>
        <dbReference type="Proteomes" id="UP000663879"/>
    </source>
</evidence>
<organism evidence="1 2">
    <name type="scientific">Brachionus calyciflorus</name>
    <dbReference type="NCBI Taxonomy" id="104777"/>
    <lineage>
        <taxon>Eukaryota</taxon>
        <taxon>Metazoa</taxon>
        <taxon>Spiralia</taxon>
        <taxon>Gnathifera</taxon>
        <taxon>Rotifera</taxon>
        <taxon>Eurotatoria</taxon>
        <taxon>Monogononta</taxon>
        <taxon>Pseudotrocha</taxon>
        <taxon>Ploima</taxon>
        <taxon>Brachionidae</taxon>
        <taxon>Brachionus</taxon>
    </lineage>
</organism>
<accession>A0A814Q4J2</accession>
<reference evidence="1" key="1">
    <citation type="submission" date="2021-02" db="EMBL/GenBank/DDBJ databases">
        <authorList>
            <person name="Nowell W R."/>
        </authorList>
    </citation>
    <scope>NUCLEOTIDE SEQUENCE</scope>
    <source>
        <strain evidence="1">Ploen Becks lab</strain>
    </source>
</reference>
<dbReference type="Proteomes" id="UP000663879">
    <property type="component" value="Unassembled WGS sequence"/>
</dbReference>
<dbReference type="EMBL" id="CAJNOC010008367">
    <property type="protein sequence ID" value="CAF1114436.1"/>
    <property type="molecule type" value="Genomic_DNA"/>
</dbReference>
<protein>
    <submittedName>
        <fullName evidence="1">Uncharacterized protein</fullName>
    </submittedName>
</protein>
<name>A0A814Q4J2_9BILA</name>
<proteinExistence type="predicted"/>
<comment type="caution">
    <text evidence="1">The sequence shown here is derived from an EMBL/GenBank/DDBJ whole genome shotgun (WGS) entry which is preliminary data.</text>
</comment>
<gene>
    <name evidence="1" type="ORF">OXX778_LOCUS21767</name>
</gene>
<keyword evidence="2" id="KW-1185">Reference proteome</keyword>